<evidence type="ECO:0000313" key="2">
    <source>
        <dbReference type="Proteomes" id="UP000441797"/>
    </source>
</evidence>
<reference evidence="1 2" key="1">
    <citation type="journal article" date="2019" name="Front. Microbiol.">
        <title>Genomic Features for Desiccation Tolerance and Sugar Biosynthesis in the Extremophile Gloeocapsopsis sp. UTEX B3054.</title>
        <authorList>
            <person name="Urrejola C."/>
            <person name="Alcorta J."/>
            <person name="Salas L."/>
            <person name="Vasquez M."/>
            <person name="Polz M.F."/>
            <person name="Vicuna R."/>
            <person name="Diez B."/>
        </authorList>
    </citation>
    <scope>NUCLEOTIDE SEQUENCE [LARGE SCALE GENOMIC DNA]</scope>
    <source>
        <strain evidence="1 2">1H9</strain>
    </source>
</reference>
<name>A0A6N8FTY0_9CHRO</name>
<gene>
    <name evidence="1" type="ORF">BWI75_09455</name>
</gene>
<keyword evidence="1" id="KW-0378">Hydrolase</keyword>
<dbReference type="SUPFAM" id="SSF56784">
    <property type="entry name" value="HAD-like"/>
    <property type="match status" value="1"/>
</dbReference>
<organism evidence="1 2">
    <name type="scientific">Gloeocapsopsis dulcis AAB1 = 1H9</name>
    <dbReference type="NCBI Taxonomy" id="1433147"/>
    <lineage>
        <taxon>Bacteria</taxon>
        <taxon>Bacillati</taxon>
        <taxon>Cyanobacteriota</taxon>
        <taxon>Cyanophyceae</taxon>
        <taxon>Oscillatoriophycideae</taxon>
        <taxon>Chroococcales</taxon>
        <taxon>Chroococcaceae</taxon>
        <taxon>Gloeocapsopsis</taxon>
        <taxon>Gloeocapsopsis dulcis</taxon>
    </lineage>
</organism>
<dbReference type="NCBIfam" id="TIGR01668">
    <property type="entry name" value="YqeG_hyp_ppase"/>
    <property type="match status" value="1"/>
</dbReference>
<dbReference type="Gene3D" id="3.40.50.1000">
    <property type="entry name" value="HAD superfamily/HAD-like"/>
    <property type="match status" value="1"/>
</dbReference>
<dbReference type="Proteomes" id="UP000441797">
    <property type="component" value="Unassembled WGS sequence"/>
</dbReference>
<dbReference type="RefSeq" id="WP_105218245.1">
    <property type="nucleotide sequence ID" value="NZ_CAWNSU010000076.1"/>
</dbReference>
<dbReference type="OrthoDB" id="148966at2"/>
<dbReference type="EMBL" id="NAPY01000012">
    <property type="protein sequence ID" value="MUL36568.1"/>
    <property type="molecule type" value="Genomic_DNA"/>
</dbReference>
<dbReference type="Pfam" id="PF13242">
    <property type="entry name" value="Hydrolase_like"/>
    <property type="match status" value="1"/>
</dbReference>
<protein>
    <submittedName>
        <fullName evidence="1">HAD family hydrolase</fullName>
    </submittedName>
</protein>
<dbReference type="NCBIfam" id="TIGR01662">
    <property type="entry name" value="HAD-SF-IIIA"/>
    <property type="match status" value="1"/>
</dbReference>
<proteinExistence type="predicted"/>
<keyword evidence="2" id="KW-1185">Reference proteome</keyword>
<sequence>MRRNNSKWNCPKQTYTLASIDVDLLKIFGIQGILLDLDNTIVSEDDCYLSPGAEAWIKQAKLQGLIFFILSNGKWHYRAKAWSQRLKIPLINPARKPFTCAFRRALKFMKLTPKQVVVIGDSCHTDILEAWFIGCYSIQVAILPHPLRWWEKILGKRVQTPYPHTQELWKNDFLYNNLL</sequence>
<dbReference type="InterPro" id="IPR036412">
    <property type="entry name" value="HAD-like_sf"/>
</dbReference>
<evidence type="ECO:0000313" key="1">
    <source>
        <dbReference type="EMBL" id="MUL36568.1"/>
    </source>
</evidence>
<comment type="caution">
    <text evidence="1">The sequence shown here is derived from an EMBL/GenBank/DDBJ whole genome shotgun (WGS) entry which is preliminary data.</text>
</comment>
<dbReference type="GO" id="GO:0008962">
    <property type="term" value="F:phosphatidylglycerophosphatase activity"/>
    <property type="evidence" value="ECO:0007669"/>
    <property type="project" value="InterPro"/>
</dbReference>
<dbReference type="InterPro" id="IPR006549">
    <property type="entry name" value="HAD-SF_hydro_IIIA"/>
</dbReference>
<dbReference type="InterPro" id="IPR023214">
    <property type="entry name" value="HAD_sf"/>
</dbReference>
<dbReference type="AlphaFoldDB" id="A0A6N8FTY0"/>
<dbReference type="InterPro" id="IPR010021">
    <property type="entry name" value="PGPP1/Gep4"/>
</dbReference>
<accession>A0A6N8FTY0</accession>